<feature type="compositionally biased region" description="Basic and acidic residues" evidence="1">
    <location>
        <begin position="75"/>
        <end position="86"/>
    </location>
</feature>
<gene>
    <name evidence="2" type="ORF">UY3_16876</name>
</gene>
<reference evidence="3" key="1">
    <citation type="journal article" date="2013" name="Nat. Genet.">
        <title>The draft genomes of soft-shell turtle and green sea turtle yield insights into the development and evolution of the turtle-specific body plan.</title>
        <authorList>
            <person name="Wang Z."/>
            <person name="Pascual-Anaya J."/>
            <person name="Zadissa A."/>
            <person name="Li W."/>
            <person name="Niimura Y."/>
            <person name="Huang Z."/>
            <person name="Li C."/>
            <person name="White S."/>
            <person name="Xiong Z."/>
            <person name="Fang D."/>
            <person name="Wang B."/>
            <person name="Ming Y."/>
            <person name="Chen Y."/>
            <person name="Zheng Y."/>
            <person name="Kuraku S."/>
            <person name="Pignatelli M."/>
            <person name="Herrero J."/>
            <person name="Beal K."/>
            <person name="Nozawa M."/>
            <person name="Li Q."/>
            <person name="Wang J."/>
            <person name="Zhang H."/>
            <person name="Yu L."/>
            <person name="Shigenobu S."/>
            <person name="Wang J."/>
            <person name="Liu J."/>
            <person name="Flicek P."/>
            <person name="Searle S."/>
            <person name="Wang J."/>
            <person name="Kuratani S."/>
            <person name="Yin Y."/>
            <person name="Aken B."/>
            <person name="Zhang G."/>
            <person name="Irie N."/>
        </authorList>
    </citation>
    <scope>NUCLEOTIDE SEQUENCE [LARGE SCALE GENOMIC DNA]</scope>
</reference>
<feature type="compositionally biased region" description="Acidic residues" evidence="1">
    <location>
        <begin position="63"/>
        <end position="74"/>
    </location>
</feature>
<organism evidence="2 3">
    <name type="scientific">Chelonia mydas</name>
    <name type="common">Green sea-turtle</name>
    <name type="synonym">Chelonia agassizi</name>
    <dbReference type="NCBI Taxonomy" id="8469"/>
    <lineage>
        <taxon>Eukaryota</taxon>
        <taxon>Metazoa</taxon>
        <taxon>Chordata</taxon>
        <taxon>Craniata</taxon>
        <taxon>Vertebrata</taxon>
        <taxon>Euteleostomi</taxon>
        <taxon>Archelosauria</taxon>
        <taxon>Testudinata</taxon>
        <taxon>Testudines</taxon>
        <taxon>Cryptodira</taxon>
        <taxon>Durocryptodira</taxon>
        <taxon>Americhelydia</taxon>
        <taxon>Chelonioidea</taxon>
        <taxon>Cheloniidae</taxon>
        <taxon>Chelonia</taxon>
    </lineage>
</organism>
<accession>M7AND5</accession>
<evidence type="ECO:0000313" key="3">
    <source>
        <dbReference type="Proteomes" id="UP000031443"/>
    </source>
</evidence>
<dbReference type="Proteomes" id="UP000031443">
    <property type="component" value="Unassembled WGS sequence"/>
</dbReference>
<name>M7AND5_CHEMY</name>
<keyword evidence="3" id="KW-1185">Reference proteome</keyword>
<dbReference type="AlphaFoldDB" id="M7AND5"/>
<proteinExistence type="predicted"/>
<sequence length="142" mass="15803">MKLKELRQAYQKTKEANACLGSQPQTCRFYDELHAIPGGAPTTTPHLYVDSCETGVSHNRDEDFGDEEDDEEGKVEDSAHQAREKPFSPTAKNCLSPWSQYPPNPGSWILKAEKAPLSRPLSIREMLLPPLFIPVGASFVAF</sequence>
<protein>
    <submittedName>
        <fullName evidence="2">Uncharacterized protein</fullName>
    </submittedName>
</protein>
<dbReference type="EMBL" id="KB584771">
    <property type="protein sequence ID" value="EMP26044.1"/>
    <property type="molecule type" value="Genomic_DNA"/>
</dbReference>
<feature type="region of interest" description="Disordered" evidence="1">
    <location>
        <begin position="55"/>
        <end position="98"/>
    </location>
</feature>
<evidence type="ECO:0000256" key="1">
    <source>
        <dbReference type="SAM" id="MobiDB-lite"/>
    </source>
</evidence>
<evidence type="ECO:0000313" key="2">
    <source>
        <dbReference type="EMBL" id="EMP26044.1"/>
    </source>
</evidence>